<keyword evidence="3" id="KW-0902">Two-component regulatory system</keyword>
<dbReference type="FunFam" id="1.10.10.10:FF:000018">
    <property type="entry name" value="DNA-binding response regulator ResD"/>
    <property type="match status" value="1"/>
</dbReference>
<dbReference type="PANTHER" id="PTHR48111">
    <property type="entry name" value="REGULATOR OF RPOS"/>
    <property type="match status" value="1"/>
</dbReference>
<feature type="domain" description="OmpR/PhoB-type" evidence="10">
    <location>
        <begin position="126"/>
        <end position="220"/>
    </location>
</feature>
<keyword evidence="2 7" id="KW-0597">Phosphoprotein</keyword>
<dbReference type="SUPFAM" id="SSF52172">
    <property type="entry name" value="CheY-like"/>
    <property type="match status" value="1"/>
</dbReference>
<dbReference type="InterPro" id="IPR036388">
    <property type="entry name" value="WH-like_DNA-bd_sf"/>
</dbReference>
<dbReference type="GO" id="GO:0000976">
    <property type="term" value="F:transcription cis-regulatory region binding"/>
    <property type="evidence" value="ECO:0007669"/>
    <property type="project" value="TreeGrafter"/>
</dbReference>
<name>A0A7W2ARC3_9BACL</name>
<evidence type="ECO:0000256" key="7">
    <source>
        <dbReference type="PROSITE-ProRule" id="PRU00169"/>
    </source>
</evidence>
<evidence type="ECO:0000256" key="6">
    <source>
        <dbReference type="ARBA" id="ARBA00023163"/>
    </source>
</evidence>
<comment type="subcellular location">
    <subcellularLocation>
        <location evidence="1">Cytoplasm</location>
    </subcellularLocation>
</comment>
<proteinExistence type="predicted"/>
<dbReference type="Gene3D" id="3.40.50.2300">
    <property type="match status" value="1"/>
</dbReference>
<keyword evidence="6" id="KW-0804">Transcription</keyword>
<dbReference type="Gene3D" id="6.10.250.690">
    <property type="match status" value="1"/>
</dbReference>
<dbReference type="PANTHER" id="PTHR48111:SF32">
    <property type="entry name" value="STAGE 0 SPORULATION PROTEIN A HOMOLOG"/>
    <property type="match status" value="1"/>
</dbReference>
<dbReference type="Pfam" id="PF00072">
    <property type="entry name" value="Response_reg"/>
    <property type="match status" value="1"/>
</dbReference>
<reference evidence="11 12" key="1">
    <citation type="submission" date="2020-07" db="EMBL/GenBank/DDBJ databases">
        <title>Thermoactinomyces phylogeny.</title>
        <authorList>
            <person name="Dunlap C."/>
        </authorList>
    </citation>
    <scope>NUCLEOTIDE SEQUENCE [LARGE SCALE GENOMIC DNA]</scope>
    <source>
        <strain evidence="11 12">AMNI-1</strain>
    </source>
</reference>
<dbReference type="Gene3D" id="1.10.10.10">
    <property type="entry name" value="Winged helix-like DNA-binding domain superfamily/Winged helix DNA-binding domain"/>
    <property type="match status" value="1"/>
</dbReference>
<dbReference type="SMART" id="SM00448">
    <property type="entry name" value="REC"/>
    <property type="match status" value="1"/>
</dbReference>
<keyword evidence="12" id="KW-1185">Reference proteome</keyword>
<dbReference type="SMART" id="SM00862">
    <property type="entry name" value="Trans_reg_C"/>
    <property type="match status" value="1"/>
</dbReference>
<dbReference type="InterPro" id="IPR011006">
    <property type="entry name" value="CheY-like_superfamily"/>
</dbReference>
<comment type="caution">
    <text evidence="11">The sequence shown here is derived from an EMBL/GenBank/DDBJ whole genome shotgun (WGS) entry which is preliminary data.</text>
</comment>
<dbReference type="GO" id="GO:0000156">
    <property type="term" value="F:phosphorelay response regulator activity"/>
    <property type="evidence" value="ECO:0007669"/>
    <property type="project" value="TreeGrafter"/>
</dbReference>
<dbReference type="PROSITE" id="PS51755">
    <property type="entry name" value="OMPR_PHOB"/>
    <property type="match status" value="1"/>
</dbReference>
<dbReference type="CDD" id="cd00383">
    <property type="entry name" value="trans_reg_C"/>
    <property type="match status" value="1"/>
</dbReference>
<evidence type="ECO:0000313" key="12">
    <source>
        <dbReference type="Proteomes" id="UP000538292"/>
    </source>
</evidence>
<evidence type="ECO:0000256" key="3">
    <source>
        <dbReference type="ARBA" id="ARBA00023012"/>
    </source>
</evidence>
<dbReference type="RefSeq" id="WP_181740789.1">
    <property type="nucleotide sequence ID" value="NZ_JACEOL010000036.1"/>
</dbReference>
<dbReference type="CDD" id="cd17574">
    <property type="entry name" value="REC_OmpR"/>
    <property type="match status" value="1"/>
</dbReference>
<protein>
    <submittedName>
        <fullName evidence="11">Response regulator transcription factor</fullName>
    </submittedName>
</protein>
<dbReference type="InterPro" id="IPR001867">
    <property type="entry name" value="OmpR/PhoB-type_DNA-bd"/>
</dbReference>
<sequence length="227" mass="26329">MSHKILVIEDDTDIQELIREFLIVQHYDVDTANDGDEGIRKFMENRPDLLILDIMLPQMDGYQVLRTIRKISSVPVIMLTALDEEADQIKGFELGVDDYITKPFSFHILNKRVEAVLRRAYPAETNRKLTYHEITVDLDGYSVYVNQQKKSLTNKEFDILKTLVENQGRVCSRDLLLNKVWGMDFYGDPRVVDTHIKNLRKKLGVPYIHTVKGVGYKLDTAKTRHHP</sequence>
<evidence type="ECO:0000259" key="10">
    <source>
        <dbReference type="PROSITE" id="PS51755"/>
    </source>
</evidence>
<dbReference type="GO" id="GO:0005829">
    <property type="term" value="C:cytosol"/>
    <property type="evidence" value="ECO:0007669"/>
    <property type="project" value="TreeGrafter"/>
</dbReference>
<keyword evidence="5 8" id="KW-0238">DNA-binding</keyword>
<dbReference type="Pfam" id="PF00486">
    <property type="entry name" value="Trans_reg_C"/>
    <property type="match status" value="1"/>
</dbReference>
<dbReference type="InterPro" id="IPR001789">
    <property type="entry name" value="Sig_transdc_resp-reg_receiver"/>
</dbReference>
<organism evidence="11 12">
    <name type="scientific">Thermoactinomyces mirandus</name>
    <dbReference type="NCBI Taxonomy" id="2756294"/>
    <lineage>
        <taxon>Bacteria</taxon>
        <taxon>Bacillati</taxon>
        <taxon>Bacillota</taxon>
        <taxon>Bacilli</taxon>
        <taxon>Bacillales</taxon>
        <taxon>Thermoactinomycetaceae</taxon>
        <taxon>Thermoactinomyces</taxon>
    </lineage>
</organism>
<keyword evidence="4" id="KW-0805">Transcription regulation</keyword>
<dbReference type="GO" id="GO:0032993">
    <property type="term" value="C:protein-DNA complex"/>
    <property type="evidence" value="ECO:0007669"/>
    <property type="project" value="TreeGrafter"/>
</dbReference>
<feature type="domain" description="Response regulatory" evidence="9">
    <location>
        <begin position="4"/>
        <end position="117"/>
    </location>
</feature>
<dbReference type="GO" id="GO:0006355">
    <property type="term" value="P:regulation of DNA-templated transcription"/>
    <property type="evidence" value="ECO:0007669"/>
    <property type="project" value="InterPro"/>
</dbReference>
<feature type="DNA-binding region" description="OmpR/PhoB-type" evidence="8">
    <location>
        <begin position="126"/>
        <end position="220"/>
    </location>
</feature>
<evidence type="ECO:0000256" key="2">
    <source>
        <dbReference type="ARBA" id="ARBA00022553"/>
    </source>
</evidence>
<evidence type="ECO:0000256" key="1">
    <source>
        <dbReference type="ARBA" id="ARBA00004496"/>
    </source>
</evidence>
<evidence type="ECO:0000256" key="8">
    <source>
        <dbReference type="PROSITE-ProRule" id="PRU01091"/>
    </source>
</evidence>
<dbReference type="InterPro" id="IPR039420">
    <property type="entry name" value="WalR-like"/>
</dbReference>
<evidence type="ECO:0000256" key="4">
    <source>
        <dbReference type="ARBA" id="ARBA00023015"/>
    </source>
</evidence>
<dbReference type="FunFam" id="3.40.50.2300:FF:000001">
    <property type="entry name" value="DNA-binding response regulator PhoB"/>
    <property type="match status" value="1"/>
</dbReference>
<gene>
    <name evidence="11" type="ORF">H2C83_11045</name>
</gene>
<feature type="modified residue" description="4-aspartylphosphate" evidence="7">
    <location>
        <position position="53"/>
    </location>
</feature>
<evidence type="ECO:0000313" key="11">
    <source>
        <dbReference type="EMBL" id="MBA4602839.1"/>
    </source>
</evidence>
<evidence type="ECO:0000256" key="5">
    <source>
        <dbReference type="ARBA" id="ARBA00023125"/>
    </source>
</evidence>
<dbReference type="AlphaFoldDB" id="A0A7W2ARC3"/>
<accession>A0A7W2ARC3</accession>
<dbReference type="PROSITE" id="PS50110">
    <property type="entry name" value="RESPONSE_REGULATORY"/>
    <property type="match status" value="1"/>
</dbReference>
<evidence type="ECO:0000259" key="9">
    <source>
        <dbReference type="PROSITE" id="PS50110"/>
    </source>
</evidence>
<dbReference type="EMBL" id="JACEOL010000036">
    <property type="protein sequence ID" value="MBA4602839.1"/>
    <property type="molecule type" value="Genomic_DNA"/>
</dbReference>
<dbReference type="Proteomes" id="UP000538292">
    <property type="component" value="Unassembled WGS sequence"/>
</dbReference>